<dbReference type="Proteomes" id="UP001366085">
    <property type="component" value="Unassembled WGS sequence"/>
</dbReference>
<evidence type="ECO:0000313" key="2">
    <source>
        <dbReference type="Proteomes" id="UP001366085"/>
    </source>
</evidence>
<reference evidence="1 2" key="1">
    <citation type="submission" date="2024-02" db="EMBL/GenBank/DDBJ databases">
        <authorList>
            <person name="Saticioglu I.B."/>
        </authorList>
    </citation>
    <scope>NUCLEOTIDE SEQUENCE [LARGE SCALE GENOMIC DNA]</scope>
    <source>
        <strain evidence="1 2">Mu-43</strain>
    </source>
</reference>
<protein>
    <recommendedName>
        <fullName evidence="3">Immunity protein 51</fullName>
    </recommendedName>
</protein>
<gene>
    <name evidence="1" type="ORF">WDU93_12325</name>
</gene>
<accession>A0ABU8LN84</accession>
<dbReference type="RefSeq" id="WP_337321051.1">
    <property type="nucleotide sequence ID" value="NZ_JBBDGN010000012.1"/>
</dbReference>
<organism evidence="1 2">
    <name type="scientific">Microbacterium istanbulense</name>
    <dbReference type="NCBI Taxonomy" id="3122049"/>
    <lineage>
        <taxon>Bacteria</taxon>
        <taxon>Bacillati</taxon>
        <taxon>Actinomycetota</taxon>
        <taxon>Actinomycetes</taxon>
        <taxon>Micrococcales</taxon>
        <taxon>Microbacteriaceae</taxon>
        <taxon>Microbacterium</taxon>
    </lineage>
</organism>
<evidence type="ECO:0000313" key="1">
    <source>
        <dbReference type="EMBL" id="MEJ1092470.1"/>
    </source>
</evidence>
<dbReference type="EMBL" id="JBBDGN010000012">
    <property type="protein sequence ID" value="MEJ1092470.1"/>
    <property type="molecule type" value="Genomic_DNA"/>
</dbReference>
<name>A0ABU8LN84_9MICO</name>
<proteinExistence type="predicted"/>
<keyword evidence="2" id="KW-1185">Reference proteome</keyword>
<sequence>MPTTDDRAVWFVDTNGASITDDVTIERFATLLDSFDGSDPEHGSLSASDEDGWNLEIYPDVVSFENVEPGGSVVGSIRTPSRDDLLGMVRELLDGDLDALRRRPWA</sequence>
<comment type="caution">
    <text evidence="1">The sequence shown here is derived from an EMBL/GenBank/DDBJ whole genome shotgun (WGS) entry which is preliminary data.</text>
</comment>
<evidence type="ECO:0008006" key="3">
    <source>
        <dbReference type="Google" id="ProtNLM"/>
    </source>
</evidence>